<keyword evidence="10" id="KW-0915">Sodium</keyword>
<evidence type="ECO:0000256" key="10">
    <source>
        <dbReference type="HAMAP-Rule" id="MF_00454"/>
    </source>
</evidence>
<keyword evidence="2 10" id="KW-1003">Cell membrane</keyword>
<comment type="similarity">
    <text evidence="7 10">Belongs to the fluoride channel Fluc/FEX (TC 1.A.43) family.</text>
</comment>
<comment type="caution">
    <text evidence="11">The sequence shown here is derived from an EMBL/GenBank/DDBJ whole genome shotgun (WGS) entry which is preliminary data.</text>
</comment>
<evidence type="ECO:0000313" key="11">
    <source>
        <dbReference type="EMBL" id="GIO28678.1"/>
    </source>
</evidence>
<dbReference type="GO" id="GO:0062054">
    <property type="term" value="F:fluoride channel activity"/>
    <property type="evidence" value="ECO:0007669"/>
    <property type="project" value="UniProtKB-UniRule"/>
</dbReference>
<accession>A0A920C8G4</accession>
<evidence type="ECO:0000256" key="7">
    <source>
        <dbReference type="ARBA" id="ARBA00035120"/>
    </source>
</evidence>
<dbReference type="GO" id="GO:0140114">
    <property type="term" value="P:cellular detoxification of fluoride"/>
    <property type="evidence" value="ECO:0007669"/>
    <property type="project" value="UniProtKB-UniRule"/>
</dbReference>
<reference evidence="11" key="1">
    <citation type="submission" date="2021-03" db="EMBL/GenBank/DDBJ databases">
        <title>Antimicrobial resistance genes in bacteria isolated from Japanese honey, and their potential for conferring macrolide and lincosamide resistance in the American foulbrood pathogen Paenibacillus larvae.</title>
        <authorList>
            <person name="Okamoto M."/>
            <person name="Kumagai M."/>
            <person name="Kanamori H."/>
            <person name="Takamatsu D."/>
        </authorList>
    </citation>
    <scope>NUCLEOTIDE SEQUENCE</scope>
    <source>
        <strain evidence="11">J43TS3</strain>
    </source>
</reference>
<evidence type="ECO:0000256" key="9">
    <source>
        <dbReference type="ARBA" id="ARBA00049940"/>
    </source>
</evidence>
<evidence type="ECO:0000256" key="6">
    <source>
        <dbReference type="ARBA" id="ARBA00023303"/>
    </source>
</evidence>
<evidence type="ECO:0000256" key="2">
    <source>
        <dbReference type="ARBA" id="ARBA00022475"/>
    </source>
</evidence>
<sequence>MIGATLRYSVSLLFANNILFPYDTLFVNLIGCFILSYLLHQDLVRRNFKPEIFTGSTTGIIGSFTTFSTFSVEVVSLFHSSISFAIFYIIISIVGGIFLCYIGYLCATKRQESK</sequence>
<keyword evidence="3 10" id="KW-0812">Transmembrane</keyword>
<keyword evidence="5 10" id="KW-0472">Membrane</keyword>
<feature type="binding site" evidence="10">
    <location>
        <position position="65"/>
    </location>
    <ligand>
        <name>Na(+)</name>
        <dbReference type="ChEBI" id="CHEBI:29101"/>
        <note>structural</note>
    </ligand>
</feature>
<keyword evidence="10" id="KW-0813">Transport</keyword>
<evidence type="ECO:0000313" key="12">
    <source>
        <dbReference type="Proteomes" id="UP000676917"/>
    </source>
</evidence>
<dbReference type="HAMAP" id="MF_00454">
    <property type="entry name" value="FluC"/>
    <property type="match status" value="1"/>
</dbReference>
<comment type="catalytic activity">
    <reaction evidence="8">
        <text>fluoride(in) = fluoride(out)</text>
        <dbReference type="Rhea" id="RHEA:76159"/>
        <dbReference type="ChEBI" id="CHEBI:17051"/>
    </reaction>
    <physiologicalReaction direction="left-to-right" evidence="8">
        <dbReference type="Rhea" id="RHEA:76160"/>
    </physiologicalReaction>
</comment>
<gene>
    <name evidence="10" type="primary">fluC</name>
    <name evidence="10" type="synonym">crcB</name>
    <name evidence="11" type="ORF">J43TS3_32890</name>
</gene>
<organism evidence="11 12">
    <name type="scientific">Ornithinibacillus bavariensis</name>
    <dbReference type="NCBI Taxonomy" id="545502"/>
    <lineage>
        <taxon>Bacteria</taxon>
        <taxon>Bacillati</taxon>
        <taxon>Bacillota</taxon>
        <taxon>Bacilli</taxon>
        <taxon>Bacillales</taxon>
        <taxon>Bacillaceae</taxon>
        <taxon>Ornithinibacillus</taxon>
    </lineage>
</organism>
<name>A0A920C8G4_9BACI</name>
<comment type="activity regulation">
    <text evidence="10">Na(+) is not transported, but it plays an essential structural role and its presence is essential for fluoride channel function.</text>
</comment>
<dbReference type="PANTHER" id="PTHR28259">
    <property type="entry name" value="FLUORIDE EXPORT PROTEIN 1-RELATED"/>
    <property type="match status" value="1"/>
</dbReference>
<keyword evidence="10" id="KW-0406">Ion transport</keyword>
<protein>
    <recommendedName>
        <fullName evidence="10">Fluoride-specific ion channel FluC</fullName>
    </recommendedName>
</protein>
<evidence type="ECO:0000256" key="3">
    <source>
        <dbReference type="ARBA" id="ARBA00022692"/>
    </source>
</evidence>
<feature type="transmembrane region" description="Helical" evidence="10">
    <location>
        <begin position="52"/>
        <end position="72"/>
    </location>
</feature>
<keyword evidence="4 10" id="KW-1133">Transmembrane helix</keyword>
<evidence type="ECO:0000256" key="8">
    <source>
        <dbReference type="ARBA" id="ARBA00035585"/>
    </source>
</evidence>
<dbReference type="EMBL" id="BORP01000008">
    <property type="protein sequence ID" value="GIO28678.1"/>
    <property type="molecule type" value="Genomic_DNA"/>
</dbReference>
<evidence type="ECO:0000256" key="4">
    <source>
        <dbReference type="ARBA" id="ARBA00022989"/>
    </source>
</evidence>
<evidence type="ECO:0000256" key="5">
    <source>
        <dbReference type="ARBA" id="ARBA00023136"/>
    </source>
</evidence>
<feature type="binding site" evidence="10">
    <location>
        <position position="62"/>
    </location>
    <ligand>
        <name>Na(+)</name>
        <dbReference type="ChEBI" id="CHEBI:29101"/>
        <note>structural</note>
    </ligand>
</feature>
<dbReference type="AlphaFoldDB" id="A0A920C8G4"/>
<dbReference type="Proteomes" id="UP000676917">
    <property type="component" value="Unassembled WGS sequence"/>
</dbReference>
<evidence type="ECO:0000256" key="1">
    <source>
        <dbReference type="ARBA" id="ARBA00004651"/>
    </source>
</evidence>
<dbReference type="InterPro" id="IPR003691">
    <property type="entry name" value="FluC"/>
</dbReference>
<dbReference type="GO" id="GO:0046872">
    <property type="term" value="F:metal ion binding"/>
    <property type="evidence" value="ECO:0007669"/>
    <property type="project" value="UniProtKB-KW"/>
</dbReference>
<dbReference type="PANTHER" id="PTHR28259:SF1">
    <property type="entry name" value="FLUORIDE EXPORT PROTEIN 1-RELATED"/>
    <property type="match status" value="1"/>
</dbReference>
<proteinExistence type="inferred from homology"/>
<dbReference type="Pfam" id="PF02537">
    <property type="entry name" value="CRCB"/>
    <property type="match status" value="1"/>
</dbReference>
<keyword evidence="10" id="KW-0479">Metal-binding</keyword>
<dbReference type="GO" id="GO:0005886">
    <property type="term" value="C:plasma membrane"/>
    <property type="evidence" value="ECO:0007669"/>
    <property type="project" value="UniProtKB-SubCell"/>
</dbReference>
<feature type="transmembrane region" description="Helical" evidence="10">
    <location>
        <begin position="84"/>
        <end position="107"/>
    </location>
</feature>
<comment type="function">
    <text evidence="9 10">Fluoride-specific ion channel. Important for reducing fluoride concentration in the cell, thus reducing its toxicity.</text>
</comment>
<keyword evidence="6 10" id="KW-0407">Ion channel</keyword>
<feature type="transmembrane region" description="Helical" evidence="10">
    <location>
        <begin position="20"/>
        <end position="40"/>
    </location>
</feature>
<keyword evidence="12" id="KW-1185">Reference proteome</keyword>
<comment type="subcellular location">
    <subcellularLocation>
        <location evidence="1 10">Cell membrane</location>
        <topology evidence="1 10">Multi-pass membrane protein</topology>
    </subcellularLocation>
</comment>